<protein>
    <recommendedName>
        <fullName evidence="3">Glycosyltransferase</fullName>
    </recommendedName>
</protein>
<gene>
    <name evidence="1" type="ORF">A2074_00995</name>
</gene>
<dbReference type="InterPro" id="IPR029044">
    <property type="entry name" value="Nucleotide-diphossugar_trans"/>
</dbReference>
<dbReference type="PANTHER" id="PTHR36529:SF1">
    <property type="entry name" value="GLYCOSYLTRANSFERASE"/>
    <property type="match status" value="1"/>
</dbReference>
<name>A0A1F2UNI3_9ACTN</name>
<sequence length="237" mass="25695">MLVAYYYDMDKVSAQRPAIVIVAKLPVPGRVKTRLCPPLTPHEAAALYACFLQDTVAKVAGLSISEAFIALNIAELGEERQALLDTIMLPGSVRVIDQGEGDLGVRLSKILTDAFPEPAQVVFIGADSPSLPRSYLARAVSSLERHDVVIGPSDDGGYYLIGLSGNHLCVFKDIAWSTSAVFEQTLARAVAAGLDVDVLPGWFDIDDDAGLRRLHRELRDDPSTAPRTTSYLANYRP</sequence>
<dbReference type="NCBIfam" id="TIGR04282">
    <property type="entry name" value="glyco_like_cofC"/>
    <property type="match status" value="1"/>
</dbReference>
<dbReference type="InterPro" id="IPR018641">
    <property type="entry name" value="Trfase_1_rSAM/seldom-assoc"/>
</dbReference>
<dbReference type="Proteomes" id="UP000178086">
    <property type="component" value="Unassembled WGS sequence"/>
</dbReference>
<proteinExistence type="predicted"/>
<accession>A0A1F2UNI3</accession>
<dbReference type="Pfam" id="PF09837">
    <property type="entry name" value="DUF2064"/>
    <property type="match status" value="1"/>
</dbReference>
<evidence type="ECO:0008006" key="3">
    <source>
        <dbReference type="Google" id="ProtNLM"/>
    </source>
</evidence>
<dbReference type="PANTHER" id="PTHR36529">
    <property type="entry name" value="SLL1095 PROTEIN"/>
    <property type="match status" value="1"/>
</dbReference>
<dbReference type="EMBL" id="MELI01000042">
    <property type="protein sequence ID" value="OFW34550.1"/>
    <property type="molecule type" value="Genomic_DNA"/>
</dbReference>
<evidence type="ECO:0000313" key="1">
    <source>
        <dbReference type="EMBL" id="OFW34550.1"/>
    </source>
</evidence>
<evidence type="ECO:0000313" key="2">
    <source>
        <dbReference type="Proteomes" id="UP000178086"/>
    </source>
</evidence>
<reference evidence="1 2" key="1">
    <citation type="journal article" date="2016" name="Nat. Commun.">
        <title>Thousands of microbial genomes shed light on interconnected biogeochemical processes in an aquifer system.</title>
        <authorList>
            <person name="Anantharaman K."/>
            <person name="Brown C.T."/>
            <person name="Hug L.A."/>
            <person name="Sharon I."/>
            <person name="Castelle C.J."/>
            <person name="Probst A.J."/>
            <person name="Thomas B.C."/>
            <person name="Singh A."/>
            <person name="Wilkins M.J."/>
            <person name="Karaoz U."/>
            <person name="Brodie E.L."/>
            <person name="Williams K.H."/>
            <person name="Hubbard S.S."/>
            <person name="Banfield J.F."/>
        </authorList>
    </citation>
    <scope>NUCLEOTIDE SEQUENCE [LARGE SCALE GENOMIC DNA]</scope>
</reference>
<comment type="caution">
    <text evidence="1">The sequence shown here is derived from an EMBL/GenBank/DDBJ whole genome shotgun (WGS) entry which is preliminary data.</text>
</comment>
<dbReference type="AlphaFoldDB" id="A0A1F2UNI3"/>
<organism evidence="1 2">
    <name type="scientific">Candidatus Aquicultor primus</name>
    <dbReference type="NCBI Taxonomy" id="1797195"/>
    <lineage>
        <taxon>Bacteria</taxon>
        <taxon>Bacillati</taxon>
        <taxon>Actinomycetota</taxon>
        <taxon>Candidatus Aquicultoria</taxon>
        <taxon>Candidatus Aquicultorales</taxon>
        <taxon>Candidatus Aquicultoraceae</taxon>
        <taxon>Candidatus Aquicultor</taxon>
    </lineage>
</organism>
<dbReference type="SUPFAM" id="SSF53448">
    <property type="entry name" value="Nucleotide-diphospho-sugar transferases"/>
    <property type="match status" value="1"/>
</dbReference>
<dbReference type="Gene3D" id="3.90.550.10">
    <property type="entry name" value="Spore Coat Polysaccharide Biosynthesis Protein SpsA, Chain A"/>
    <property type="match status" value="1"/>
</dbReference>